<dbReference type="Pfam" id="PF13577">
    <property type="entry name" value="SnoaL_4"/>
    <property type="match status" value="1"/>
</dbReference>
<dbReference type="EMBL" id="BMMU01000002">
    <property type="protein sequence ID" value="GGJ14724.1"/>
    <property type="molecule type" value="Genomic_DNA"/>
</dbReference>
<evidence type="ECO:0000256" key="1">
    <source>
        <dbReference type="SAM" id="MobiDB-lite"/>
    </source>
</evidence>
<accession>A0A917KHW6</accession>
<dbReference type="Gene3D" id="3.10.450.50">
    <property type="match status" value="1"/>
</dbReference>
<dbReference type="InterPro" id="IPR032710">
    <property type="entry name" value="NTF2-like_dom_sf"/>
</dbReference>
<dbReference type="AlphaFoldDB" id="A0A917KHW6"/>
<dbReference type="InterPro" id="IPR037401">
    <property type="entry name" value="SnoaL-like"/>
</dbReference>
<feature type="domain" description="SnoaL-like" evidence="2">
    <location>
        <begin position="29"/>
        <end position="146"/>
    </location>
</feature>
<evidence type="ECO:0000313" key="3">
    <source>
        <dbReference type="EMBL" id="GGJ14724.1"/>
    </source>
</evidence>
<evidence type="ECO:0000259" key="2">
    <source>
        <dbReference type="Pfam" id="PF13577"/>
    </source>
</evidence>
<dbReference type="CDD" id="cd00531">
    <property type="entry name" value="NTF2_like"/>
    <property type="match status" value="1"/>
</dbReference>
<gene>
    <name evidence="3" type="ORF">GCM10012282_08770</name>
</gene>
<comment type="caution">
    <text evidence="3">The sequence shown here is derived from an EMBL/GenBank/DDBJ whole genome shotgun (WGS) entry which is preliminary data.</text>
</comment>
<dbReference type="RefSeq" id="WP_189145889.1">
    <property type="nucleotide sequence ID" value="NZ_BAABER010000006.1"/>
</dbReference>
<protein>
    <recommendedName>
        <fullName evidence="2">SnoaL-like domain-containing protein</fullName>
    </recommendedName>
</protein>
<feature type="compositionally biased region" description="Low complexity" evidence="1">
    <location>
        <begin position="1"/>
        <end position="10"/>
    </location>
</feature>
<name>A0A917KHW6_9ACTN</name>
<sequence>MTQPTQTQTHPDPPRAGRDRTPPVPAGAELYVELQMFYAHQMQLLDGDDFAGFAATFTEDALFVPAGRDAVRGREIIARASEAASTRFLGGRPRHWFDMLRAEVAPDGVIRTTYYAMVSVTRADGTNVLEPSCLVRDSLVSRDGRLFNRSRAIERDDLAAAAT</sequence>
<feature type="compositionally biased region" description="Basic and acidic residues" evidence="1">
    <location>
        <begin position="12"/>
        <end position="21"/>
    </location>
</feature>
<reference evidence="3" key="1">
    <citation type="journal article" date="2014" name="Int. J. Syst. Evol. Microbiol.">
        <title>Complete genome sequence of Corynebacterium casei LMG S-19264T (=DSM 44701T), isolated from a smear-ripened cheese.</title>
        <authorList>
            <consortium name="US DOE Joint Genome Institute (JGI-PGF)"/>
            <person name="Walter F."/>
            <person name="Albersmeier A."/>
            <person name="Kalinowski J."/>
            <person name="Ruckert C."/>
        </authorList>
    </citation>
    <scope>NUCLEOTIDE SEQUENCE</scope>
    <source>
        <strain evidence="3">CGMCC 4.7272</strain>
    </source>
</reference>
<keyword evidence="4" id="KW-1185">Reference proteome</keyword>
<proteinExistence type="predicted"/>
<dbReference type="Proteomes" id="UP000625682">
    <property type="component" value="Unassembled WGS sequence"/>
</dbReference>
<evidence type="ECO:0000313" key="4">
    <source>
        <dbReference type="Proteomes" id="UP000625682"/>
    </source>
</evidence>
<feature type="region of interest" description="Disordered" evidence="1">
    <location>
        <begin position="1"/>
        <end position="25"/>
    </location>
</feature>
<reference evidence="3" key="2">
    <citation type="submission" date="2020-09" db="EMBL/GenBank/DDBJ databases">
        <authorList>
            <person name="Sun Q."/>
            <person name="Zhou Y."/>
        </authorList>
    </citation>
    <scope>NUCLEOTIDE SEQUENCE</scope>
    <source>
        <strain evidence="3">CGMCC 4.7272</strain>
    </source>
</reference>
<organism evidence="3 4">
    <name type="scientific">Streptomyces lacrimifluminis</name>
    <dbReference type="NCBI Taxonomy" id="1500077"/>
    <lineage>
        <taxon>Bacteria</taxon>
        <taxon>Bacillati</taxon>
        <taxon>Actinomycetota</taxon>
        <taxon>Actinomycetes</taxon>
        <taxon>Kitasatosporales</taxon>
        <taxon>Streptomycetaceae</taxon>
        <taxon>Streptomyces</taxon>
    </lineage>
</organism>
<dbReference type="SUPFAM" id="SSF54427">
    <property type="entry name" value="NTF2-like"/>
    <property type="match status" value="1"/>
</dbReference>